<proteinExistence type="predicted"/>
<reference evidence="1 2" key="1">
    <citation type="submission" date="2018-11" db="EMBL/GenBank/DDBJ databases">
        <authorList>
            <consortium name="Pathogen Informatics"/>
        </authorList>
    </citation>
    <scope>NUCLEOTIDE SEQUENCE [LARGE SCALE GENOMIC DNA]</scope>
    <source>
        <strain>Denwood</strain>
        <strain evidence="2">Zambia</strain>
    </source>
</reference>
<accession>A0A183NKI5</accession>
<evidence type="ECO:0000313" key="1">
    <source>
        <dbReference type="EMBL" id="VDO88435.1"/>
    </source>
</evidence>
<dbReference type="AlphaFoldDB" id="A0A183NKI5"/>
<dbReference type="Proteomes" id="UP000269396">
    <property type="component" value="Unassembled WGS sequence"/>
</dbReference>
<name>A0A183NKI5_9TREM</name>
<evidence type="ECO:0000313" key="2">
    <source>
        <dbReference type="Proteomes" id="UP000269396"/>
    </source>
</evidence>
<dbReference type="EMBL" id="UZAL01003823">
    <property type="protein sequence ID" value="VDO88435.1"/>
    <property type="molecule type" value="Genomic_DNA"/>
</dbReference>
<gene>
    <name evidence="1" type="ORF">SMTD_LOCUS2622</name>
</gene>
<dbReference type="STRING" id="31246.A0A183NKI5"/>
<organism evidence="1 2">
    <name type="scientific">Schistosoma mattheei</name>
    <dbReference type="NCBI Taxonomy" id="31246"/>
    <lineage>
        <taxon>Eukaryota</taxon>
        <taxon>Metazoa</taxon>
        <taxon>Spiralia</taxon>
        <taxon>Lophotrochozoa</taxon>
        <taxon>Platyhelminthes</taxon>
        <taxon>Trematoda</taxon>
        <taxon>Digenea</taxon>
        <taxon>Strigeidida</taxon>
        <taxon>Schistosomatoidea</taxon>
        <taxon>Schistosomatidae</taxon>
        <taxon>Schistosoma</taxon>
    </lineage>
</organism>
<protein>
    <submittedName>
        <fullName evidence="1">Uncharacterized protein</fullName>
    </submittedName>
</protein>
<sequence length="165" mass="19566">MLIRLTCSPFAQIFYHCKVGLKDGYLTLAYLSNRYFPRLELKKLNLLSNRFMNINETAHHASSHLNDNSNIYDKNYWSLNVNSIRWNKLLQTSKLKNSHFTEGYEFMFYKILSLPGKKYIIFQEPAIETQLKENPWTSEYKVSYYLLSLYSLNLLLSFVLRNLAL</sequence>
<keyword evidence="2" id="KW-1185">Reference proteome</keyword>